<proteinExistence type="predicted"/>
<dbReference type="InterPro" id="IPR036322">
    <property type="entry name" value="WD40_repeat_dom_sf"/>
</dbReference>
<gene>
    <name evidence="5" type="ORF">COO91_08299</name>
</gene>
<keyword evidence="4" id="KW-0472">Membrane</keyword>
<keyword evidence="1 3" id="KW-0853">WD repeat</keyword>
<dbReference type="PROSITE" id="PS50294">
    <property type="entry name" value="WD_REPEATS_REGION"/>
    <property type="match status" value="1"/>
</dbReference>
<dbReference type="Proteomes" id="UP000232003">
    <property type="component" value="Chromosome"/>
</dbReference>
<dbReference type="PANTHER" id="PTHR19879">
    <property type="entry name" value="TRANSCRIPTION INITIATION FACTOR TFIID"/>
    <property type="match status" value="1"/>
</dbReference>
<accession>A0A2K8T3J3</accession>
<dbReference type="SUPFAM" id="SSF50978">
    <property type="entry name" value="WD40 repeat-like"/>
    <property type="match status" value="1"/>
</dbReference>
<dbReference type="AlphaFoldDB" id="A0A2K8T3J3"/>
<dbReference type="OrthoDB" id="440879at2"/>
<keyword evidence="6" id="KW-1185">Reference proteome</keyword>
<feature type="repeat" description="WD" evidence="3">
    <location>
        <begin position="588"/>
        <end position="629"/>
    </location>
</feature>
<reference evidence="5 6" key="1">
    <citation type="submission" date="2017-11" db="EMBL/GenBank/DDBJ databases">
        <title>Complete genome of a free-living desiccation-tolerant cyanobacterium and its photosynthetic adaptation to extreme terrestrial habitat.</title>
        <authorList>
            <person name="Shang J."/>
        </authorList>
    </citation>
    <scope>NUCLEOTIDE SEQUENCE [LARGE SCALE GENOMIC DNA]</scope>
    <source>
        <strain evidence="5 6">CCNUN1</strain>
    </source>
</reference>
<dbReference type="InterPro" id="IPR019775">
    <property type="entry name" value="WD40_repeat_CS"/>
</dbReference>
<evidence type="ECO:0000256" key="1">
    <source>
        <dbReference type="ARBA" id="ARBA00022574"/>
    </source>
</evidence>
<keyword evidence="4" id="KW-1133">Transmembrane helix</keyword>
<evidence type="ECO:0000256" key="4">
    <source>
        <dbReference type="SAM" id="Phobius"/>
    </source>
</evidence>
<protein>
    <submittedName>
        <fullName evidence="5">Putative membrane protein</fullName>
    </submittedName>
</protein>
<evidence type="ECO:0000256" key="3">
    <source>
        <dbReference type="PROSITE-ProRule" id="PRU00221"/>
    </source>
</evidence>
<dbReference type="SMART" id="SM00320">
    <property type="entry name" value="WD40"/>
    <property type="match status" value="7"/>
</dbReference>
<sequence length="735" mass="81778">MLASSIIDASLTVQNIAFRPGGPSVSFGVSVINRSNQFASFQLEIKAAGAGEQSNWYQLSPDVSTAKSPGDRTDFQVEILDSPLPDFVGIVNLMVRVFSPHLSEERRLVLRLTLEPNGELNLLRIGLPTKRFQVYPRNVVDIPVTVKNVGSQPSEVRLQCAELESSWLVGSCERYIEIPANGETTATFQCQPPRADRVPSGDYLFIIIAKSHVGSIVEVQGILEVLPVGFMQFEVQPQQQCIPPKRPWLPNWRSRSSTFQLMFKNNSNLLQTLDLEVRGQDAKRCQIEVSPEKPVLPLGEITSTNLTLSPRRPWIGWPRKLKFELKPWLSDPRLGSSDPATQILFLKVFPIVPLWLLVVLLLIIAAAVFRPTPITHLAGVNAVRLSGTSGRSPLVMSVSDDCSIRTWGVTDWGTLTAQGSLSKGTLAKTCTDAQPNSSKGLLAITQQAIRSLALIPVKNNQVFAGLENGTVQVWDINTGKGLYTLKDPKDQTSDRILDLMFTRNSLTLYTSYGSGTIRSWQRPRDVRFDSKPAKVLKVPDRFAYQAWSLALSPDEKILVSAGQFKRLVLWDVANSQPRQLKLSDNAQNRGENDFFWDVSFAPNTSILAASDSDGYVTLWDLSQCQKAARKASPKEQLPQQSCEERARWKVSNTSVRNILFTPDQRWLISAGDDGQILAWRLTANFTPDLTQKPKQIATLSSRITSLDLIPKEQGVWIASGSDDAQVRLYRFNPDE</sequence>
<feature type="transmembrane region" description="Helical" evidence="4">
    <location>
        <begin position="344"/>
        <end position="369"/>
    </location>
</feature>
<feature type="repeat" description="WD" evidence="3">
    <location>
        <begin position="442"/>
        <end position="484"/>
    </location>
</feature>
<feature type="repeat" description="WD" evidence="3">
    <location>
        <begin position="648"/>
        <end position="681"/>
    </location>
</feature>
<keyword evidence="4" id="KW-0812">Transmembrane</keyword>
<dbReference type="Pfam" id="PF00400">
    <property type="entry name" value="WD40"/>
    <property type="match status" value="2"/>
</dbReference>
<evidence type="ECO:0000313" key="6">
    <source>
        <dbReference type="Proteomes" id="UP000232003"/>
    </source>
</evidence>
<name>A0A2K8T3J3_9NOSO</name>
<dbReference type="Gene3D" id="2.130.10.10">
    <property type="entry name" value="YVTN repeat-like/Quinoprotein amine dehydrogenase"/>
    <property type="match status" value="2"/>
</dbReference>
<dbReference type="InterPro" id="IPR001680">
    <property type="entry name" value="WD40_rpt"/>
</dbReference>
<evidence type="ECO:0000313" key="5">
    <source>
        <dbReference type="EMBL" id="AUB42190.1"/>
    </source>
</evidence>
<dbReference type="PROSITE" id="PS50082">
    <property type="entry name" value="WD_REPEATS_2"/>
    <property type="match status" value="3"/>
</dbReference>
<dbReference type="InterPro" id="IPR015943">
    <property type="entry name" value="WD40/YVTN_repeat-like_dom_sf"/>
</dbReference>
<dbReference type="PROSITE" id="PS00678">
    <property type="entry name" value="WD_REPEATS_1"/>
    <property type="match status" value="1"/>
</dbReference>
<dbReference type="KEGG" id="nfl:COO91_08299"/>
<dbReference type="EMBL" id="CP024785">
    <property type="protein sequence ID" value="AUB42190.1"/>
    <property type="molecule type" value="Genomic_DNA"/>
</dbReference>
<keyword evidence="2" id="KW-0677">Repeat</keyword>
<evidence type="ECO:0000256" key="2">
    <source>
        <dbReference type="ARBA" id="ARBA00022737"/>
    </source>
</evidence>
<dbReference type="RefSeq" id="WP_100902312.1">
    <property type="nucleotide sequence ID" value="NZ_CAWNNC010000001.1"/>
</dbReference>
<organism evidence="5 6">
    <name type="scientific">Nostoc flagelliforme CCNUN1</name>
    <dbReference type="NCBI Taxonomy" id="2038116"/>
    <lineage>
        <taxon>Bacteria</taxon>
        <taxon>Bacillati</taxon>
        <taxon>Cyanobacteriota</taxon>
        <taxon>Cyanophyceae</taxon>
        <taxon>Nostocales</taxon>
        <taxon>Nostocaceae</taxon>
        <taxon>Nostoc</taxon>
    </lineage>
</organism>
<dbReference type="PANTHER" id="PTHR19879:SF9">
    <property type="entry name" value="TRANSCRIPTION INITIATION FACTOR TFIID SUBUNIT 5"/>
    <property type="match status" value="1"/>
</dbReference>